<dbReference type="Pfam" id="PF03473">
    <property type="entry name" value="MOSC"/>
    <property type="match status" value="1"/>
</dbReference>
<evidence type="ECO:0000313" key="3">
    <source>
        <dbReference type="Proteomes" id="UP001432222"/>
    </source>
</evidence>
<evidence type="ECO:0000313" key="2">
    <source>
        <dbReference type="EMBL" id="WUQ83602.1"/>
    </source>
</evidence>
<reference evidence="2" key="1">
    <citation type="submission" date="2022-10" db="EMBL/GenBank/DDBJ databases">
        <title>The complete genomes of actinobacterial strains from the NBC collection.</title>
        <authorList>
            <person name="Joergensen T.S."/>
            <person name="Alvarez Arevalo M."/>
            <person name="Sterndorff E.B."/>
            <person name="Faurdal D."/>
            <person name="Vuksanovic O."/>
            <person name="Mourched A.-S."/>
            <person name="Charusanti P."/>
            <person name="Shaw S."/>
            <person name="Blin K."/>
            <person name="Weber T."/>
        </authorList>
    </citation>
    <scope>NUCLEOTIDE SEQUENCE</scope>
    <source>
        <strain evidence="2">NBC_00222</strain>
    </source>
</reference>
<name>A0ABZ1TXD6_9ACTN</name>
<keyword evidence="3" id="KW-1185">Reference proteome</keyword>
<evidence type="ECO:0000259" key="1">
    <source>
        <dbReference type="PROSITE" id="PS51340"/>
    </source>
</evidence>
<dbReference type="Pfam" id="PF03476">
    <property type="entry name" value="MOSC_N"/>
    <property type="match status" value="1"/>
</dbReference>
<dbReference type="SUPFAM" id="SSF50800">
    <property type="entry name" value="PK beta-barrel domain-like"/>
    <property type="match status" value="1"/>
</dbReference>
<accession>A0ABZ1TXD6</accession>
<dbReference type="InterPro" id="IPR005302">
    <property type="entry name" value="MoCF_Sase_C"/>
</dbReference>
<dbReference type="EMBL" id="CP108110">
    <property type="protein sequence ID" value="WUQ83602.1"/>
    <property type="molecule type" value="Genomic_DNA"/>
</dbReference>
<dbReference type="RefSeq" id="WP_328954620.1">
    <property type="nucleotide sequence ID" value="NZ_CP108110.1"/>
</dbReference>
<dbReference type="InterPro" id="IPR011037">
    <property type="entry name" value="Pyrv_Knase-like_insert_dom_sf"/>
</dbReference>
<feature type="domain" description="MOSC" evidence="1">
    <location>
        <begin position="132"/>
        <end position="281"/>
    </location>
</feature>
<protein>
    <submittedName>
        <fullName evidence="2">MOSC N-terminal beta barrel domain-containing protein</fullName>
    </submittedName>
</protein>
<sequence length="282" mass="29190">MGADRVGGLSAVLVATVERLCRYPVKSMLGEDLHEAEVSERGIAGDRGWALLDADTGRVVSAKHPRLWAGVLGFTAVTGLGGRVAVLGPDGEVVDEGGLSERLGRKVRLVDVPPLGASVERSVPEEVLARGVRAEVGFTVSELGRGAPSGTFFDFAPLHLLTTAALAAADAPAAAAGRYRPNLVLRTPGGVAGFVENGWVEGELAVGPELRLHVLAATPRCAVPTLAHGPGLPRSAAALRVLAERNRVVPLPGMSALPCLGVYARVLRPGRVRVGDRVGPVS</sequence>
<gene>
    <name evidence="2" type="ORF">OHA16_11875</name>
</gene>
<proteinExistence type="predicted"/>
<dbReference type="Proteomes" id="UP001432222">
    <property type="component" value="Chromosome"/>
</dbReference>
<organism evidence="2 3">
    <name type="scientific">Kitasatospora purpeofusca</name>
    <dbReference type="NCBI Taxonomy" id="67352"/>
    <lineage>
        <taxon>Bacteria</taxon>
        <taxon>Bacillati</taxon>
        <taxon>Actinomycetota</taxon>
        <taxon>Actinomycetes</taxon>
        <taxon>Kitasatosporales</taxon>
        <taxon>Streptomycetaceae</taxon>
        <taxon>Kitasatospora</taxon>
    </lineage>
</organism>
<dbReference type="PROSITE" id="PS51340">
    <property type="entry name" value="MOSC"/>
    <property type="match status" value="1"/>
</dbReference>
<dbReference type="InterPro" id="IPR005303">
    <property type="entry name" value="MOCOS_middle"/>
</dbReference>